<dbReference type="SUPFAM" id="SSF56112">
    <property type="entry name" value="Protein kinase-like (PK-like)"/>
    <property type="match status" value="1"/>
</dbReference>
<gene>
    <name evidence="2" type="ORF">N7492_008493</name>
</gene>
<comment type="caution">
    <text evidence="2">The sequence shown here is derived from an EMBL/GenBank/DDBJ whole genome shotgun (WGS) entry which is preliminary data.</text>
</comment>
<feature type="compositionally biased region" description="Basic residues" evidence="1">
    <location>
        <begin position="44"/>
        <end position="53"/>
    </location>
</feature>
<dbReference type="Gene3D" id="1.10.510.10">
    <property type="entry name" value="Transferase(Phosphotransferase) domain 1"/>
    <property type="match status" value="1"/>
</dbReference>
<dbReference type="InterPro" id="IPR011009">
    <property type="entry name" value="Kinase-like_dom_sf"/>
</dbReference>
<feature type="region of interest" description="Disordered" evidence="1">
    <location>
        <begin position="1"/>
        <end position="75"/>
    </location>
</feature>
<evidence type="ECO:0000313" key="2">
    <source>
        <dbReference type="EMBL" id="KAJ5155690.1"/>
    </source>
</evidence>
<dbReference type="AlphaFoldDB" id="A0A9W9HST5"/>
<protein>
    <submittedName>
        <fullName evidence="2">Uncharacterized protein</fullName>
    </submittedName>
</protein>
<reference evidence="2" key="1">
    <citation type="submission" date="2022-11" db="EMBL/GenBank/DDBJ databases">
        <authorList>
            <person name="Petersen C."/>
        </authorList>
    </citation>
    <scope>NUCLEOTIDE SEQUENCE</scope>
    <source>
        <strain evidence="2">IBT 21917</strain>
    </source>
</reference>
<proteinExistence type="predicted"/>
<sequence>MGSNSAQRERPPTFFFPQTLEVSAQSGSSKPPPNTEVQTSSASVKRHSPHPSRRPGQLVKSQSQAPSIQTSTGDPWKEYEKGIEIYPKWKTSLCRSREDRTELVHIQQLDLERSAAKLEADTIGLLSHRSFPRLLNCYHHEQHTYFVWEPTELSLSQIMGSKCTIRESELVSIVWPVLKGIRYLRDCGRALASLTNDSILFTVSGGVKIAGVGQSCQIDARDMNAVTMKLFALSDIVRELRKKMDPHDPWGSDAQNLPEKLTAVPLNDLLRDGLFAQMKEGELKMLVNIASKTGHYNIKFPQLH</sequence>
<feature type="compositionally biased region" description="Polar residues" evidence="1">
    <location>
        <begin position="20"/>
        <end position="43"/>
    </location>
</feature>
<dbReference type="Proteomes" id="UP001146351">
    <property type="component" value="Unassembled WGS sequence"/>
</dbReference>
<evidence type="ECO:0000256" key="1">
    <source>
        <dbReference type="SAM" id="MobiDB-lite"/>
    </source>
</evidence>
<dbReference type="EMBL" id="JAPQKO010000006">
    <property type="protein sequence ID" value="KAJ5155690.1"/>
    <property type="molecule type" value="Genomic_DNA"/>
</dbReference>
<organism evidence="2 3">
    <name type="scientific">Penicillium capsulatum</name>
    <dbReference type="NCBI Taxonomy" id="69766"/>
    <lineage>
        <taxon>Eukaryota</taxon>
        <taxon>Fungi</taxon>
        <taxon>Dikarya</taxon>
        <taxon>Ascomycota</taxon>
        <taxon>Pezizomycotina</taxon>
        <taxon>Eurotiomycetes</taxon>
        <taxon>Eurotiomycetidae</taxon>
        <taxon>Eurotiales</taxon>
        <taxon>Aspergillaceae</taxon>
        <taxon>Penicillium</taxon>
    </lineage>
</organism>
<feature type="compositionally biased region" description="Polar residues" evidence="1">
    <location>
        <begin position="59"/>
        <end position="73"/>
    </location>
</feature>
<dbReference type="OrthoDB" id="4337659at2759"/>
<reference evidence="2" key="2">
    <citation type="journal article" date="2023" name="IMA Fungus">
        <title>Comparative genomic study of the Penicillium genus elucidates a diverse pangenome and 15 lateral gene transfer events.</title>
        <authorList>
            <person name="Petersen C."/>
            <person name="Sorensen T."/>
            <person name="Nielsen M.R."/>
            <person name="Sondergaard T.E."/>
            <person name="Sorensen J.L."/>
            <person name="Fitzpatrick D.A."/>
            <person name="Frisvad J.C."/>
            <person name="Nielsen K.L."/>
        </authorList>
    </citation>
    <scope>NUCLEOTIDE SEQUENCE</scope>
    <source>
        <strain evidence="2">IBT 21917</strain>
    </source>
</reference>
<accession>A0A9W9HST5</accession>
<name>A0A9W9HST5_9EURO</name>
<keyword evidence="3" id="KW-1185">Reference proteome</keyword>
<evidence type="ECO:0000313" key="3">
    <source>
        <dbReference type="Proteomes" id="UP001146351"/>
    </source>
</evidence>